<comment type="similarity">
    <text evidence="1">Belongs to the glyoxalase I family.</text>
</comment>
<evidence type="ECO:0000313" key="4">
    <source>
        <dbReference type="EMBL" id="CAI5445736.1"/>
    </source>
</evidence>
<dbReference type="InterPro" id="IPR043194">
    <property type="entry name" value="GLOD4_C"/>
</dbReference>
<sequence>MSTRSLHYVFKIANRQKTIDFYTKTLGMKILRHEEFEKGCEATCNGPFDGCWSKTMIGYGNEDDHFVIELTYNYPIHQYDQGNHFKAIIIDSDEIYNKVLEIPHEKTKNCGRLRVSDPDGHSFKIRKGEGTKISNVQIHVSNLEKSTEYYRDILGMSTISQTSTSTKLTFSAAENQCILELSKLEKPINRGNAFGRIAFSYPGSKLLELQGKVKSSGFTIINEMITLQTPGKADVQVVILADPDNHEICFVGDEGFRDLSKVDPKATELLEKHMKTDDSEKWY</sequence>
<dbReference type="InterPro" id="IPR004360">
    <property type="entry name" value="Glyas_Fos-R_dOase_dom"/>
</dbReference>
<reference evidence="4" key="1">
    <citation type="submission" date="2022-11" db="EMBL/GenBank/DDBJ databases">
        <authorList>
            <person name="Kikuchi T."/>
        </authorList>
    </citation>
    <scope>NUCLEOTIDE SEQUENCE</scope>
    <source>
        <strain evidence="4">PS1010</strain>
    </source>
</reference>
<protein>
    <recommendedName>
        <fullName evidence="3">VOC domain-containing protein</fullName>
    </recommendedName>
</protein>
<name>A0A9P1N2T6_9PELO</name>
<proteinExistence type="inferred from homology"/>
<dbReference type="PANTHER" id="PTHR46466:SF1">
    <property type="entry name" value="GLYOXALASE DOMAIN-CONTAINING PROTEIN 4"/>
    <property type="match status" value="1"/>
</dbReference>
<feature type="domain" description="VOC" evidence="3">
    <location>
        <begin position="4"/>
        <end position="128"/>
    </location>
</feature>
<keyword evidence="5" id="KW-1185">Reference proteome</keyword>
<dbReference type="AlphaFoldDB" id="A0A9P1N2T6"/>
<dbReference type="PROSITE" id="PS51819">
    <property type="entry name" value="VOC"/>
    <property type="match status" value="2"/>
</dbReference>
<dbReference type="InterPro" id="IPR043193">
    <property type="entry name" value="GLOD4"/>
</dbReference>
<dbReference type="InterPro" id="IPR029068">
    <property type="entry name" value="Glyas_Bleomycin-R_OHBP_Dase"/>
</dbReference>
<keyword evidence="2" id="KW-0677">Repeat</keyword>
<dbReference type="InterPro" id="IPR037523">
    <property type="entry name" value="VOC_core"/>
</dbReference>
<organism evidence="4 5">
    <name type="scientific">Caenorhabditis angaria</name>
    <dbReference type="NCBI Taxonomy" id="860376"/>
    <lineage>
        <taxon>Eukaryota</taxon>
        <taxon>Metazoa</taxon>
        <taxon>Ecdysozoa</taxon>
        <taxon>Nematoda</taxon>
        <taxon>Chromadorea</taxon>
        <taxon>Rhabditida</taxon>
        <taxon>Rhabditina</taxon>
        <taxon>Rhabditomorpha</taxon>
        <taxon>Rhabditoidea</taxon>
        <taxon>Rhabditidae</taxon>
        <taxon>Peloderinae</taxon>
        <taxon>Caenorhabditis</taxon>
    </lineage>
</organism>
<dbReference type="EMBL" id="CANHGI010000003">
    <property type="protein sequence ID" value="CAI5445736.1"/>
    <property type="molecule type" value="Genomic_DNA"/>
</dbReference>
<dbReference type="PANTHER" id="PTHR46466">
    <property type="entry name" value="GLYOXALASE DOMAIN-CONTAINING PROTEIN 4"/>
    <property type="match status" value="1"/>
</dbReference>
<dbReference type="Pfam" id="PF21701">
    <property type="entry name" value="GLOD4_C"/>
    <property type="match status" value="1"/>
</dbReference>
<accession>A0A9P1N2T6</accession>
<dbReference type="OrthoDB" id="1545884at2759"/>
<feature type="domain" description="VOC" evidence="3">
    <location>
        <begin position="132"/>
        <end position="253"/>
    </location>
</feature>
<evidence type="ECO:0000313" key="5">
    <source>
        <dbReference type="Proteomes" id="UP001152747"/>
    </source>
</evidence>
<gene>
    <name evidence="4" type="ORF">CAMP_LOCUS8373</name>
</gene>
<evidence type="ECO:0000256" key="1">
    <source>
        <dbReference type="ARBA" id="ARBA00010363"/>
    </source>
</evidence>
<dbReference type="Gene3D" id="3.10.180.10">
    <property type="entry name" value="2,3-Dihydroxybiphenyl 1,2-Dioxygenase, domain 1"/>
    <property type="match status" value="2"/>
</dbReference>
<dbReference type="CDD" id="cd16357">
    <property type="entry name" value="GLOD4_C"/>
    <property type="match status" value="1"/>
</dbReference>
<evidence type="ECO:0000256" key="2">
    <source>
        <dbReference type="ARBA" id="ARBA00022737"/>
    </source>
</evidence>
<dbReference type="SUPFAM" id="SSF54593">
    <property type="entry name" value="Glyoxalase/Bleomycin resistance protein/Dihydroxybiphenyl dioxygenase"/>
    <property type="match status" value="2"/>
</dbReference>
<comment type="caution">
    <text evidence="4">The sequence shown here is derived from an EMBL/GenBank/DDBJ whole genome shotgun (WGS) entry which is preliminary data.</text>
</comment>
<dbReference type="Pfam" id="PF00903">
    <property type="entry name" value="Glyoxalase"/>
    <property type="match status" value="1"/>
</dbReference>
<dbReference type="Proteomes" id="UP001152747">
    <property type="component" value="Unassembled WGS sequence"/>
</dbReference>
<evidence type="ECO:0000259" key="3">
    <source>
        <dbReference type="PROSITE" id="PS51819"/>
    </source>
</evidence>